<evidence type="ECO:0000256" key="2">
    <source>
        <dbReference type="ARBA" id="ARBA00010617"/>
    </source>
</evidence>
<dbReference type="PANTHER" id="PTHR24305:SF166">
    <property type="entry name" value="CYTOCHROME P450 12A4, MITOCHONDRIAL-RELATED"/>
    <property type="match status" value="1"/>
</dbReference>
<dbReference type="InterPro" id="IPR001128">
    <property type="entry name" value="Cyt_P450"/>
</dbReference>
<keyword evidence="3 6" id="KW-0349">Heme</keyword>
<dbReference type="GO" id="GO:0016705">
    <property type="term" value="F:oxidoreductase activity, acting on paired donors, with incorporation or reduction of molecular oxygen"/>
    <property type="evidence" value="ECO:0007669"/>
    <property type="project" value="InterPro"/>
</dbReference>
<dbReference type="GO" id="GO:0005506">
    <property type="term" value="F:iron ion binding"/>
    <property type="evidence" value="ECO:0007669"/>
    <property type="project" value="InterPro"/>
</dbReference>
<keyword evidence="7" id="KW-0560">Oxidoreductase</keyword>
<sequence length="502" mass="55615">MELTSQVTLSNVVVTIATVVLGRIAWQVISNLVFSPIPSNIPGPLIARITPKWISLVEMSGSRGRIVDALHKRYGPVVRLSPNELSFNSLPCIKTIYGAGSSCVKSPAYENFGKNGMFQTIDPEEHRRRQKRVAHVFAPVVLNQMEPLIQNCVDNLMRELKKRAGTEVDMLHWARMTVLDVGGELMLGKSFGALDGGGNAPSYVHHLDNAFAAFALYGLSPFAFRLLEYLPVQSLQDFLAAGEYVYRYGEDAMKDYLQRHGRQSDQKSLLTKMLAGDPSAGVEPLTDPQISIEVSNLIFAATDTTGNTITYALYQLACNPDWQDRLRQEIVGRSHGNSTDFSYQSLKDLPVLHGVFTETLRLHPAAPSALPRVTTGGGCQIGDLHVPGGTLVSMQALTLQRDPEYFSPDPDKFNPQRWISPRGELDPGSPEQREMMFVWGKGPRSCLGQHMATMECKISLARIVAHFEVRLAGEKTHEEMIMTDHFTLVPKGHRCSLVLTEV</sequence>
<dbReference type="Gene3D" id="1.10.630.10">
    <property type="entry name" value="Cytochrome P450"/>
    <property type="match status" value="1"/>
</dbReference>
<keyword evidence="9" id="KW-1185">Reference proteome</keyword>
<keyword evidence="7" id="KW-0503">Monooxygenase</keyword>
<comment type="similarity">
    <text evidence="2 7">Belongs to the cytochrome P450 family.</text>
</comment>
<dbReference type="PROSITE" id="PS00086">
    <property type="entry name" value="CYTOCHROME_P450"/>
    <property type="match status" value="1"/>
</dbReference>
<reference evidence="8" key="2">
    <citation type="submission" date="2023-05" db="EMBL/GenBank/DDBJ databases">
        <authorList>
            <consortium name="Lawrence Berkeley National Laboratory"/>
            <person name="Steindorff A."/>
            <person name="Hensen N."/>
            <person name="Bonometti L."/>
            <person name="Westerberg I."/>
            <person name="Brannstrom I.O."/>
            <person name="Guillou S."/>
            <person name="Cros-Aarteil S."/>
            <person name="Calhoun S."/>
            <person name="Haridas S."/>
            <person name="Kuo A."/>
            <person name="Mondo S."/>
            <person name="Pangilinan J."/>
            <person name="Riley R."/>
            <person name="Labutti K."/>
            <person name="Andreopoulos B."/>
            <person name="Lipzen A."/>
            <person name="Chen C."/>
            <person name="Yanf M."/>
            <person name="Daum C."/>
            <person name="Ng V."/>
            <person name="Clum A."/>
            <person name="Ohm R."/>
            <person name="Martin F."/>
            <person name="Silar P."/>
            <person name="Natvig D."/>
            <person name="Lalanne C."/>
            <person name="Gautier V."/>
            <person name="Ament-Velasquez S.L."/>
            <person name="Kruys A."/>
            <person name="Hutchinson M.I."/>
            <person name="Powell A.J."/>
            <person name="Barry K."/>
            <person name="Miller A.N."/>
            <person name="Grigoriev I.V."/>
            <person name="Debuchy R."/>
            <person name="Gladieux P."/>
            <person name="Thoren M.H."/>
            <person name="Johannesson H."/>
        </authorList>
    </citation>
    <scope>NUCLEOTIDE SEQUENCE</scope>
    <source>
        <strain evidence="8">PSN293</strain>
    </source>
</reference>
<evidence type="ECO:0000256" key="3">
    <source>
        <dbReference type="ARBA" id="ARBA00022617"/>
    </source>
</evidence>
<evidence type="ECO:0000313" key="9">
    <source>
        <dbReference type="Proteomes" id="UP001301769"/>
    </source>
</evidence>
<name>A0AAN6YF42_9PEZI</name>
<dbReference type="PANTHER" id="PTHR24305">
    <property type="entry name" value="CYTOCHROME P450"/>
    <property type="match status" value="1"/>
</dbReference>
<feature type="binding site" description="axial binding residue" evidence="6">
    <location>
        <position position="446"/>
    </location>
    <ligand>
        <name>heme</name>
        <dbReference type="ChEBI" id="CHEBI:30413"/>
    </ligand>
    <ligandPart>
        <name>Fe</name>
        <dbReference type="ChEBI" id="CHEBI:18248"/>
    </ligandPart>
</feature>
<dbReference type="SUPFAM" id="SSF48264">
    <property type="entry name" value="Cytochrome P450"/>
    <property type="match status" value="1"/>
</dbReference>
<organism evidence="8 9">
    <name type="scientific">Rhypophila decipiens</name>
    <dbReference type="NCBI Taxonomy" id="261697"/>
    <lineage>
        <taxon>Eukaryota</taxon>
        <taxon>Fungi</taxon>
        <taxon>Dikarya</taxon>
        <taxon>Ascomycota</taxon>
        <taxon>Pezizomycotina</taxon>
        <taxon>Sordariomycetes</taxon>
        <taxon>Sordariomycetidae</taxon>
        <taxon>Sordariales</taxon>
        <taxon>Naviculisporaceae</taxon>
        <taxon>Rhypophila</taxon>
    </lineage>
</organism>
<keyword evidence="4 6" id="KW-0479">Metal-binding</keyword>
<comment type="cofactor">
    <cofactor evidence="1 6">
        <name>heme</name>
        <dbReference type="ChEBI" id="CHEBI:30413"/>
    </cofactor>
</comment>
<reference evidence="8" key="1">
    <citation type="journal article" date="2023" name="Mol. Phylogenet. Evol.">
        <title>Genome-scale phylogeny and comparative genomics of the fungal order Sordariales.</title>
        <authorList>
            <person name="Hensen N."/>
            <person name="Bonometti L."/>
            <person name="Westerberg I."/>
            <person name="Brannstrom I.O."/>
            <person name="Guillou S."/>
            <person name="Cros-Aarteil S."/>
            <person name="Calhoun S."/>
            <person name="Haridas S."/>
            <person name="Kuo A."/>
            <person name="Mondo S."/>
            <person name="Pangilinan J."/>
            <person name="Riley R."/>
            <person name="LaButti K."/>
            <person name="Andreopoulos B."/>
            <person name="Lipzen A."/>
            <person name="Chen C."/>
            <person name="Yan M."/>
            <person name="Daum C."/>
            <person name="Ng V."/>
            <person name="Clum A."/>
            <person name="Steindorff A."/>
            <person name="Ohm R.A."/>
            <person name="Martin F."/>
            <person name="Silar P."/>
            <person name="Natvig D.O."/>
            <person name="Lalanne C."/>
            <person name="Gautier V."/>
            <person name="Ament-Velasquez S.L."/>
            <person name="Kruys A."/>
            <person name="Hutchinson M.I."/>
            <person name="Powell A.J."/>
            <person name="Barry K."/>
            <person name="Miller A.N."/>
            <person name="Grigoriev I.V."/>
            <person name="Debuchy R."/>
            <person name="Gladieux P."/>
            <person name="Hiltunen Thoren M."/>
            <person name="Johannesson H."/>
        </authorList>
    </citation>
    <scope>NUCLEOTIDE SEQUENCE</scope>
    <source>
        <strain evidence="8">PSN293</strain>
    </source>
</reference>
<dbReference type="InterPro" id="IPR036396">
    <property type="entry name" value="Cyt_P450_sf"/>
</dbReference>
<proteinExistence type="inferred from homology"/>
<dbReference type="EMBL" id="MU858079">
    <property type="protein sequence ID" value="KAK4215462.1"/>
    <property type="molecule type" value="Genomic_DNA"/>
</dbReference>
<gene>
    <name evidence="8" type="ORF">QBC37DRAFT_418989</name>
</gene>
<dbReference type="InterPro" id="IPR002401">
    <property type="entry name" value="Cyt_P450_E_grp-I"/>
</dbReference>
<protein>
    <submittedName>
        <fullName evidence="8">Cytochrome P450</fullName>
    </submittedName>
</protein>
<dbReference type="Proteomes" id="UP001301769">
    <property type="component" value="Unassembled WGS sequence"/>
</dbReference>
<dbReference type="GO" id="GO:0020037">
    <property type="term" value="F:heme binding"/>
    <property type="evidence" value="ECO:0007669"/>
    <property type="project" value="InterPro"/>
</dbReference>
<evidence type="ECO:0000313" key="8">
    <source>
        <dbReference type="EMBL" id="KAK4215462.1"/>
    </source>
</evidence>
<evidence type="ECO:0000256" key="6">
    <source>
        <dbReference type="PIRSR" id="PIRSR602401-1"/>
    </source>
</evidence>
<keyword evidence="5 6" id="KW-0408">Iron</keyword>
<dbReference type="InterPro" id="IPR017972">
    <property type="entry name" value="Cyt_P450_CS"/>
</dbReference>
<dbReference type="InterPro" id="IPR050121">
    <property type="entry name" value="Cytochrome_P450_monoxygenase"/>
</dbReference>
<dbReference type="GO" id="GO:0004497">
    <property type="term" value="F:monooxygenase activity"/>
    <property type="evidence" value="ECO:0007669"/>
    <property type="project" value="UniProtKB-KW"/>
</dbReference>
<dbReference type="Pfam" id="PF00067">
    <property type="entry name" value="p450"/>
    <property type="match status" value="1"/>
</dbReference>
<evidence type="ECO:0000256" key="1">
    <source>
        <dbReference type="ARBA" id="ARBA00001971"/>
    </source>
</evidence>
<evidence type="ECO:0000256" key="5">
    <source>
        <dbReference type="ARBA" id="ARBA00023004"/>
    </source>
</evidence>
<dbReference type="PRINTS" id="PR00463">
    <property type="entry name" value="EP450I"/>
</dbReference>
<evidence type="ECO:0000256" key="7">
    <source>
        <dbReference type="RuleBase" id="RU000461"/>
    </source>
</evidence>
<dbReference type="AlphaFoldDB" id="A0AAN6YF42"/>
<dbReference type="PRINTS" id="PR00385">
    <property type="entry name" value="P450"/>
</dbReference>
<accession>A0AAN6YF42</accession>
<evidence type="ECO:0000256" key="4">
    <source>
        <dbReference type="ARBA" id="ARBA00022723"/>
    </source>
</evidence>
<comment type="caution">
    <text evidence="8">The sequence shown here is derived from an EMBL/GenBank/DDBJ whole genome shotgun (WGS) entry which is preliminary data.</text>
</comment>